<keyword evidence="3" id="KW-1185">Reference proteome</keyword>
<evidence type="ECO:0000256" key="1">
    <source>
        <dbReference type="SAM" id="SignalP"/>
    </source>
</evidence>
<reference evidence="2 3" key="1">
    <citation type="submission" date="2018-09" db="EMBL/GenBank/DDBJ databases">
        <title>Genomic Encyclopedia of Archaeal and Bacterial Type Strains, Phase II (KMG-II): from individual species to whole genera.</title>
        <authorList>
            <person name="Goeker M."/>
        </authorList>
    </citation>
    <scope>NUCLEOTIDE SEQUENCE [LARGE SCALE GENOMIC DNA]</scope>
    <source>
        <strain evidence="2 3">DSM 16505</strain>
    </source>
</reference>
<gene>
    <name evidence="2" type="ORF">C8N26_1782</name>
</gene>
<evidence type="ECO:0000313" key="3">
    <source>
        <dbReference type="Proteomes" id="UP000285780"/>
    </source>
</evidence>
<evidence type="ECO:0000313" key="2">
    <source>
        <dbReference type="EMBL" id="RKF03397.1"/>
    </source>
</evidence>
<dbReference type="Proteomes" id="UP000285780">
    <property type="component" value="Unassembled WGS sequence"/>
</dbReference>
<accession>A0A420E0E2</accession>
<name>A0A420E0E2_9FLAO</name>
<feature type="signal peptide" evidence="1">
    <location>
        <begin position="1"/>
        <end position="19"/>
    </location>
</feature>
<sequence length="358" mass="40241">MKLYKLLFLFLFIPTILIANDRKHEKSKNISKTFNVNKNATLYINNKYGNVNVTTWNENRIEINVKITVKGDDLSSVERKLKDIDIQFESTPSLVEARTIIEKSKSSWSWWGGSNNTNYKINYSVRMPITNNADLHNKYGNIYLLDKLEGKSNINCDYGKIQIDQLLNNNNNISLDYCGSSEISYMKSGNLNVDYSKLTIRKSNNLKVSADYSTIKIGEANDITFNSDYGSISADEATNVIGNSDYASVKIGTLKKGLKINSDYGGIRVQNIVKGFDKIVIDGNHASIKLGTSSSNNFNFTIDLSYASFGYPENDVKLYKSIKKTTKKYYEGTFGKENSNSNITIKSNYGGVSLKLND</sequence>
<keyword evidence="1" id="KW-0732">Signal</keyword>
<dbReference type="RefSeq" id="WP_120186970.1">
    <property type="nucleotide sequence ID" value="NZ_RAQM01000009.1"/>
</dbReference>
<comment type="caution">
    <text evidence="2">The sequence shown here is derived from an EMBL/GenBank/DDBJ whole genome shotgun (WGS) entry which is preliminary data.</text>
</comment>
<organism evidence="2 3">
    <name type="scientific">Tenacibaculum lutimaris</name>
    <dbReference type="NCBI Taxonomy" id="285258"/>
    <lineage>
        <taxon>Bacteria</taxon>
        <taxon>Pseudomonadati</taxon>
        <taxon>Bacteroidota</taxon>
        <taxon>Flavobacteriia</taxon>
        <taxon>Flavobacteriales</taxon>
        <taxon>Flavobacteriaceae</taxon>
        <taxon>Tenacibaculum</taxon>
    </lineage>
</organism>
<evidence type="ECO:0008006" key="4">
    <source>
        <dbReference type="Google" id="ProtNLM"/>
    </source>
</evidence>
<dbReference type="EMBL" id="RAQM01000009">
    <property type="protein sequence ID" value="RKF03397.1"/>
    <property type="molecule type" value="Genomic_DNA"/>
</dbReference>
<dbReference type="AlphaFoldDB" id="A0A420E0E2"/>
<protein>
    <recommendedName>
        <fullName evidence="4">Adhesin</fullName>
    </recommendedName>
</protein>
<feature type="chain" id="PRO_5019483715" description="Adhesin" evidence="1">
    <location>
        <begin position="20"/>
        <end position="358"/>
    </location>
</feature>
<proteinExistence type="predicted"/>